<dbReference type="PANTHER" id="PTHR10073">
    <property type="entry name" value="DNA MISMATCH REPAIR PROTEIN MLH, PMS, MUTL"/>
    <property type="match status" value="1"/>
</dbReference>
<dbReference type="GO" id="GO:0140664">
    <property type="term" value="F:ATP-dependent DNA damage sensor activity"/>
    <property type="evidence" value="ECO:0007669"/>
    <property type="project" value="InterPro"/>
</dbReference>
<dbReference type="GO" id="GO:0016887">
    <property type="term" value="F:ATP hydrolysis activity"/>
    <property type="evidence" value="ECO:0007669"/>
    <property type="project" value="InterPro"/>
</dbReference>
<accession>A0AAU9PPD5</accession>
<dbReference type="PANTHER" id="PTHR10073:SF52">
    <property type="entry name" value="MISMATCH REPAIR ENDONUCLEASE PMS2"/>
    <property type="match status" value="1"/>
</dbReference>
<evidence type="ECO:0000313" key="1">
    <source>
        <dbReference type="EMBL" id="CAH1451908.1"/>
    </source>
</evidence>
<dbReference type="GO" id="GO:0032389">
    <property type="term" value="C:MutLalpha complex"/>
    <property type="evidence" value="ECO:0007669"/>
    <property type="project" value="TreeGrafter"/>
</dbReference>
<dbReference type="Proteomes" id="UP001157418">
    <property type="component" value="Unassembled WGS sequence"/>
</dbReference>
<protein>
    <submittedName>
        <fullName evidence="1">Uncharacterized protein</fullName>
    </submittedName>
</protein>
<dbReference type="GO" id="GO:0006298">
    <property type="term" value="P:mismatch repair"/>
    <property type="evidence" value="ECO:0007669"/>
    <property type="project" value="InterPro"/>
</dbReference>
<dbReference type="EMBL" id="CAKMRJ010005745">
    <property type="protein sequence ID" value="CAH1451908.1"/>
    <property type="molecule type" value="Genomic_DNA"/>
</dbReference>
<keyword evidence="2" id="KW-1185">Reference proteome</keyword>
<sequence>MEVNGTMRRLGVHTVTEITKVLHFLTNKTTGKADLFGAHDGDPLAIHLPSFRLCRRSSRMGHRTETRQRLRRNRIQHSPQHKNHTFCPKNHSGDWAVQSWIYHWQLKHNFGVADVKELISILADSQGECSMMGAYKMDTYDSVCPPRVRAMLASRAYRSSVMIGDPLGRNEMKKTFT</sequence>
<reference evidence="1 2" key="1">
    <citation type="submission" date="2022-01" db="EMBL/GenBank/DDBJ databases">
        <authorList>
            <person name="Xiong W."/>
            <person name="Schranz E."/>
        </authorList>
    </citation>
    <scope>NUCLEOTIDE SEQUENCE [LARGE SCALE GENOMIC DNA]</scope>
</reference>
<evidence type="ECO:0000313" key="2">
    <source>
        <dbReference type="Proteomes" id="UP001157418"/>
    </source>
</evidence>
<name>A0AAU9PPD5_9ASTR</name>
<comment type="caution">
    <text evidence="1">The sequence shown here is derived from an EMBL/GenBank/DDBJ whole genome shotgun (WGS) entry which is preliminary data.</text>
</comment>
<organism evidence="1 2">
    <name type="scientific">Lactuca virosa</name>
    <dbReference type="NCBI Taxonomy" id="75947"/>
    <lineage>
        <taxon>Eukaryota</taxon>
        <taxon>Viridiplantae</taxon>
        <taxon>Streptophyta</taxon>
        <taxon>Embryophyta</taxon>
        <taxon>Tracheophyta</taxon>
        <taxon>Spermatophyta</taxon>
        <taxon>Magnoliopsida</taxon>
        <taxon>eudicotyledons</taxon>
        <taxon>Gunneridae</taxon>
        <taxon>Pentapetalae</taxon>
        <taxon>asterids</taxon>
        <taxon>campanulids</taxon>
        <taxon>Asterales</taxon>
        <taxon>Asteraceae</taxon>
        <taxon>Cichorioideae</taxon>
        <taxon>Cichorieae</taxon>
        <taxon>Lactucinae</taxon>
        <taxon>Lactuca</taxon>
    </lineage>
</organism>
<dbReference type="InterPro" id="IPR038973">
    <property type="entry name" value="MutL/Mlh/Pms-like"/>
</dbReference>
<dbReference type="AlphaFoldDB" id="A0AAU9PPD5"/>
<gene>
    <name evidence="1" type="ORF">LVIROSA_LOCUS37238</name>
</gene>
<proteinExistence type="predicted"/>